<name>A0ABP3HWG8_9BACL</name>
<keyword evidence="2" id="KW-1185">Reference proteome</keyword>
<organism evidence="1 2">
    <name type="scientific">Paenibacillus motobuensis</name>
    <dbReference type="NCBI Taxonomy" id="295324"/>
    <lineage>
        <taxon>Bacteria</taxon>
        <taxon>Bacillati</taxon>
        <taxon>Bacillota</taxon>
        <taxon>Bacilli</taxon>
        <taxon>Bacillales</taxon>
        <taxon>Paenibacillaceae</taxon>
        <taxon>Paenibacillus</taxon>
    </lineage>
</organism>
<evidence type="ECO:0000313" key="2">
    <source>
        <dbReference type="Proteomes" id="UP001500340"/>
    </source>
</evidence>
<sequence>MNEISKAIKKSAGEVNKYYEKQLKENPNWKPKVTTSDIKVTETNDGNTYSAQINIE</sequence>
<dbReference type="EMBL" id="BAAACX010000007">
    <property type="protein sequence ID" value="GAA0382565.1"/>
    <property type="molecule type" value="Genomic_DNA"/>
</dbReference>
<proteinExistence type="predicted"/>
<protein>
    <submittedName>
        <fullName evidence="1">Uncharacterized protein</fullName>
    </submittedName>
</protein>
<gene>
    <name evidence="1" type="ORF">GCM10008933_12170</name>
</gene>
<reference evidence="2" key="1">
    <citation type="journal article" date="2019" name="Int. J. Syst. Evol. Microbiol.">
        <title>The Global Catalogue of Microorganisms (GCM) 10K type strain sequencing project: providing services to taxonomists for standard genome sequencing and annotation.</title>
        <authorList>
            <consortium name="The Broad Institute Genomics Platform"/>
            <consortium name="The Broad Institute Genome Sequencing Center for Infectious Disease"/>
            <person name="Wu L."/>
            <person name="Ma J."/>
        </authorList>
    </citation>
    <scope>NUCLEOTIDE SEQUENCE [LARGE SCALE GENOMIC DNA]</scope>
    <source>
        <strain evidence="2">JCM 12774</strain>
    </source>
</reference>
<accession>A0ABP3HWG8</accession>
<evidence type="ECO:0000313" key="1">
    <source>
        <dbReference type="EMBL" id="GAA0382565.1"/>
    </source>
</evidence>
<dbReference type="Proteomes" id="UP001500340">
    <property type="component" value="Unassembled WGS sequence"/>
</dbReference>
<comment type="caution">
    <text evidence="1">The sequence shown here is derived from an EMBL/GenBank/DDBJ whole genome shotgun (WGS) entry which is preliminary data.</text>
</comment>